<dbReference type="AlphaFoldDB" id="A0A0A2VFR4"/>
<dbReference type="EMBL" id="ANFO01000987">
    <property type="protein sequence ID" value="KGQ04985.1"/>
    <property type="molecule type" value="Genomic_DNA"/>
</dbReference>
<feature type="signal peptide" evidence="1">
    <location>
        <begin position="1"/>
        <end position="25"/>
    </location>
</feature>
<dbReference type="eggNOG" id="ENOG502S8F7">
    <property type="taxonomic scope" value="Eukaryota"/>
</dbReference>
<dbReference type="Proteomes" id="UP000030106">
    <property type="component" value="Unassembled WGS sequence"/>
</dbReference>
<dbReference type="HOGENOM" id="CLU_1038513_0_0_1"/>
<reference evidence="3 4" key="1">
    <citation type="submission" date="2012-10" db="EMBL/GenBank/DDBJ databases">
        <title>Genome sequencing and analysis of entomopathogenic fungi Beauveria bassiana D1-5.</title>
        <authorList>
            <person name="Li Q."/>
            <person name="Wang L."/>
            <person name="Zhang Z."/>
            <person name="Wang Q."/>
            <person name="Ren J."/>
            <person name="Wang M."/>
            <person name="Xu W."/>
            <person name="Wang J."/>
            <person name="Lu Y."/>
            <person name="Du Q."/>
            <person name="Sun Z."/>
        </authorList>
    </citation>
    <scope>NUCLEOTIDE SEQUENCE [LARGE SCALE GENOMIC DNA]</scope>
    <source>
        <strain evidence="3 4">D1-5</strain>
    </source>
</reference>
<dbReference type="OrthoDB" id="2748312at2759"/>
<proteinExistence type="predicted"/>
<gene>
    <name evidence="3" type="ORF">BBAD15_g9765</name>
</gene>
<evidence type="ECO:0000259" key="2">
    <source>
        <dbReference type="Pfam" id="PF14040"/>
    </source>
</evidence>
<dbReference type="Pfam" id="PF14040">
    <property type="entry name" value="DNase_NucA_NucB"/>
    <property type="match status" value="1"/>
</dbReference>
<dbReference type="InterPro" id="IPR029476">
    <property type="entry name" value="DNase_NucA_NucB"/>
</dbReference>
<accession>A0A0A2VFR4</accession>
<keyword evidence="1" id="KW-0732">Signal</keyword>
<sequence>MIFKLSTLSLVGIVGLTTFVGHTQAAPPDLIFDCSRAPEVCTNMCWAVRCANPVFPVALTFDWPDKAKEDARRKSAGCQKGNKCNKGKTGPGHRGTGYESCDEYPFASTKEADRGHQISRCVPGKENSYQGGKLSGLQKRWKKEGKTGFKIGFGNPGAKGVKFCQNQACKNDGWQVQDGKISKRDEQPLFKYYRTRADMVFASLEPVSIPSNFTREFREADKVDETFYVWTEVDEDGEQRLIQDTVVEELAWDHFLN</sequence>
<protein>
    <recommendedName>
        <fullName evidence="2">Deoxyribonuclease NucA/NucB domain-containing protein</fullName>
    </recommendedName>
</protein>
<dbReference type="STRING" id="1245745.A0A0A2VFR4"/>
<organism evidence="3 4">
    <name type="scientific">Beauveria bassiana D1-5</name>
    <dbReference type="NCBI Taxonomy" id="1245745"/>
    <lineage>
        <taxon>Eukaryota</taxon>
        <taxon>Fungi</taxon>
        <taxon>Dikarya</taxon>
        <taxon>Ascomycota</taxon>
        <taxon>Pezizomycotina</taxon>
        <taxon>Sordariomycetes</taxon>
        <taxon>Hypocreomycetidae</taxon>
        <taxon>Hypocreales</taxon>
        <taxon>Cordycipitaceae</taxon>
        <taxon>Beauveria</taxon>
    </lineage>
</organism>
<evidence type="ECO:0000256" key="1">
    <source>
        <dbReference type="SAM" id="SignalP"/>
    </source>
</evidence>
<comment type="caution">
    <text evidence="3">The sequence shown here is derived from an EMBL/GenBank/DDBJ whole genome shotgun (WGS) entry which is preliminary data.</text>
</comment>
<name>A0A0A2VFR4_BEABA</name>
<evidence type="ECO:0000313" key="4">
    <source>
        <dbReference type="Proteomes" id="UP000030106"/>
    </source>
</evidence>
<feature type="chain" id="PRO_5001995509" description="Deoxyribonuclease NucA/NucB domain-containing protein" evidence="1">
    <location>
        <begin position="26"/>
        <end position="257"/>
    </location>
</feature>
<evidence type="ECO:0000313" key="3">
    <source>
        <dbReference type="EMBL" id="KGQ04985.1"/>
    </source>
</evidence>
<feature type="domain" description="Deoxyribonuclease NucA/NucB" evidence="2">
    <location>
        <begin position="44"/>
        <end position="144"/>
    </location>
</feature>